<dbReference type="InterPro" id="IPR029061">
    <property type="entry name" value="THDP-binding"/>
</dbReference>
<dbReference type="GO" id="GO:0000287">
    <property type="term" value="F:magnesium ion binding"/>
    <property type="evidence" value="ECO:0007669"/>
    <property type="project" value="InterPro"/>
</dbReference>
<proteinExistence type="inferred from homology"/>
<dbReference type="SUPFAM" id="SSF52518">
    <property type="entry name" value="Thiamin diphosphate-binding fold (THDP-binding)"/>
    <property type="match status" value="1"/>
</dbReference>
<sequence>IPEIVRKAFKLAELEKPGAVHIELPEDMAEDDVDTSVLPKTPLPRSVASEESMKQALALIQKSQKPFIIAGNGVIRQQASAALQAWAEALGVPVTHTFMAKGVLPPDHPLNMYTVGLQMKD</sequence>
<evidence type="ECO:0000259" key="2">
    <source>
        <dbReference type="Pfam" id="PF00205"/>
    </source>
</evidence>
<dbReference type="Proteomes" id="UP000271031">
    <property type="component" value="Unassembled WGS sequence"/>
</dbReference>
<dbReference type="SUPFAM" id="SSF52467">
    <property type="entry name" value="DHS-like NAD/FAD-binding domain"/>
    <property type="match status" value="1"/>
</dbReference>
<gene>
    <name evidence="3" type="ORF">EDM56_31070</name>
</gene>
<dbReference type="AlphaFoldDB" id="A0A3M8CG90"/>
<dbReference type="GO" id="GO:0009099">
    <property type="term" value="P:L-valine biosynthetic process"/>
    <property type="evidence" value="ECO:0007669"/>
    <property type="project" value="TreeGrafter"/>
</dbReference>
<evidence type="ECO:0000313" key="4">
    <source>
        <dbReference type="Proteomes" id="UP000271031"/>
    </source>
</evidence>
<name>A0A3M8CG90_9BACL</name>
<dbReference type="EMBL" id="RHHQ01000089">
    <property type="protein sequence ID" value="RNB74758.1"/>
    <property type="molecule type" value="Genomic_DNA"/>
</dbReference>
<protein>
    <submittedName>
        <fullName evidence="3">Acetolactate synthase large subunit</fullName>
    </submittedName>
</protein>
<dbReference type="InterPro" id="IPR012000">
    <property type="entry name" value="Thiamin_PyroP_enz_cen_dom"/>
</dbReference>
<comment type="caution">
    <text evidence="3">The sequence shown here is derived from an EMBL/GenBank/DDBJ whole genome shotgun (WGS) entry which is preliminary data.</text>
</comment>
<keyword evidence="4" id="KW-1185">Reference proteome</keyword>
<dbReference type="Pfam" id="PF00205">
    <property type="entry name" value="TPP_enzyme_M"/>
    <property type="match status" value="1"/>
</dbReference>
<evidence type="ECO:0000313" key="3">
    <source>
        <dbReference type="EMBL" id="RNB74758.1"/>
    </source>
</evidence>
<dbReference type="InterPro" id="IPR029035">
    <property type="entry name" value="DHS-like_NAD/FAD-binding_dom"/>
</dbReference>
<organism evidence="3 4">
    <name type="scientific">Brevibacillus fluminis</name>
    <dbReference type="NCBI Taxonomy" id="511487"/>
    <lineage>
        <taxon>Bacteria</taxon>
        <taxon>Bacillati</taxon>
        <taxon>Bacillota</taxon>
        <taxon>Bacilli</taxon>
        <taxon>Bacillales</taxon>
        <taxon>Paenibacillaceae</taxon>
        <taxon>Brevibacillus</taxon>
    </lineage>
</organism>
<evidence type="ECO:0000256" key="1">
    <source>
        <dbReference type="ARBA" id="ARBA00007812"/>
    </source>
</evidence>
<dbReference type="Gene3D" id="3.40.50.970">
    <property type="match status" value="1"/>
</dbReference>
<dbReference type="Gene3D" id="3.40.50.1220">
    <property type="entry name" value="TPP-binding domain"/>
    <property type="match status" value="1"/>
</dbReference>
<dbReference type="GO" id="GO:0030976">
    <property type="term" value="F:thiamine pyrophosphate binding"/>
    <property type="evidence" value="ECO:0007669"/>
    <property type="project" value="InterPro"/>
</dbReference>
<dbReference type="PANTHER" id="PTHR18968:SF129">
    <property type="entry name" value="ACETOLACTATE SYNTHASE"/>
    <property type="match status" value="1"/>
</dbReference>
<dbReference type="GO" id="GO:0003984">
    <property type="term" value="F:acetolactate synthase activity"/>
    <property type="evidence" value="ECO:0007669"/>
    <property type="project" value="TreeGrafter"/>
</dbReference>
<dbReference type="GO" id="GO:0005948">
    <property type="term" value="C:acetolactate synthase complex"/>
    <property type="evidence" value="ECO:0007669"/>
    <property type="project" value="TreeGrafter"/>
</dbReference>
<dbReference type="PANTHER" id="PTHR18968">
    <property type="entry name" value="THIAMINE PYROPHOSPHATE ENZYMES"/>
    <property type="match status" value="1"/>
</dbReference>
<reference evidence="3 4" key="1">
    <citation type="submission" date="2018-10" db="EMBL/GenBank/DDBJ databases">
        <title>Phylogenomics of Brevibacillus.</title>
        <authorList>
            <person name="Dunlap C."/>
        </authorList>
    </citation>
    <scope>NUCLEOTIDE SEQUENCE [LARGE SCALE GENOMIC DNA]</scope>
    <source>
        <strain evidence="3 4">JCM 15716</strain>
    </source>
</reference>
<feature type="domain" description="Thiamine pyrophosphate enzyme central" evidence="2">
    <location>
        <begin position="54"/>
        <end position="118"/>
    </location>
</feature>
<feature type="non-terminal residue" evidence="3">
    <location>
        <position position="121"/>
    </location>
</feature>
<dbReference type="GO" id="GO:0009097">
    <property type="term" value="P:isoleucine biosynthetic process"/>
    <property type="evidence" value="ECO:0007669"/>
    <property type="project" value="TreeGrafter"/>
</dbReference>
<feature type="non-terminal residue" evidence="3">
    <location>
        <position position="1"/>
    </location>
</feature>
<dbReference type="GO" id="GO:0050660">
    <property type="term" value="F:flavin adenine dinucleotide binding"/>
    <property type="evidence" value="ECO:0007669"/>
    <property type="project" value="TreeGrafter"/>
</dbReference>
<comment type="similarity">
    <text evidence="1">Belongs to the TPP enzyme family.</text>
</comment>
<accession>A0A3M8CG90</accession>
<dbReference type="InterPro" id="IPR045229">
    <property type="entry name" value="TPP_enz"/>
</dbReference>